<accession>A0A937JAV5</accession>
<dbReference type="Proteomes" id="UP000705230">
    <property type="component" value="Unassembled WGS sequence"/>
</dbReference>
<organism evidence="2 3">
    <name type="scientific">SAR86 cluster bacterium</name>
    <dbReference type="NCBI Taxonomy" id="2030880"/>
    <lineage>
        <taxon>Bacteria</taxon>
        <taxon>Pseudomonadati</taxon>
        <taxon>Pseudomonadota</taxon>
        <taxon>Gammaproteobacteria</taxon>
        <taxon>SAR86 cluster</taxon>
    </lineage>
</organism>
<feature type="transmembrane region" description="Helical" evidence="1">
    <location>
        <begin position="57"/>
        <end position="78"/>
    </location>
</feature>
<keyword evidence="1" id="KW-0472">Membrane</keyword>
<keyword evidence="1" id="KW-1133">Transmembrane helix</keyword>
<keyword evidence="1" id="KW-0812">Transmembrane</keyword>
<dbReference type="EMBL" id="JADHSG010000002">
    <property type="protein sequence ID" value="MBL6903048.1"/>
    <property type="molecule type" value="Genomic_DNA"/>
</dbReference>
<feature type="transmembrane region" description="Helical" evidence="1">
    <location>
        <begin position="12"/>
        <end position="45"/>
    </location>
</feature>
<proteinExistence type="predicted"/>
<dbReference type="AlphaFoldDB" id="A0A937JAV5"/>
<evidence type="ECO:0000313" key="2">
    <source>
        <dbReference type="EMBL" id="MBL6903048.1"/>
    </source>
</evidence>
<gene>
    <name evidence="2" type="ORF">ISR29_02490</name>
</gene>
<protein>
    <submittedName>
        <fullName evidence="2">Uncharacterized protein</fullName>
    </submittedName>
</protein>
<evidence type="ECO:0000256" key="1">
    <source>
        <dbReference type="SAM" id="Phobius"/>
    </source>
</evidence>
<comment type="caution">
    <text evidence="2">The sequence shown here is derived from an EMBL/GenBank/DDBJ whole genome shotgun (WGS) entry which is preliminary data.</text>
</comment>
<name>A0A937JAV5_9GAMM</name>
<reference evidence="2" key="1">
    <citation type="submission" date="2020-10" db="EMBL/GenBank/DDBJ databases">
        <title>Microbiome of the Black Sea water column analyzed by genome centric metagenomics.</title>
        <authorList>
            <person name="Cabello-Yeves P.J."/>
            <person name="Callieri C."/>
            <person name="Picazo A."/>
            <person name="Mehrshad M."/>
            <person name="Haro-Moreno J.M."/>
            <person name="Roda-Garcia J."/>
            <person name="Dzembekova N."/>
            <person name="Slabakova V."/>
            <person name="Slabakova N."/>
            <person name="Moncheva S."/>
            <person name="Rodriguez-Valera F."/>
        </authorList>
    </citation>
    <scope>NUCLEOTIDE SEQUENCE</scope>
    <source>
        <strain evidence="2">BS30m-G43</strain>
    </source>
</reference>
<sequence>MDISFLENPDIWLIVGAGLIILEIFIGSLVLFLPLGLASLCVGLIYKFQINFGYILITNWAYALVTWALISIVFSFLIQRFFKKKESKDVNSY</sequence>
<evidence type="ECO:0000313" key="3">
    <source>
        <dbReference type="Proteomes" id="UP000705230"/>
    </source>
</evidence>